<dbReference type="GO" id="GO:0016020">
    <property type="term" value="C:membrane"/>
    <property type="evidence" value="ECO:0007669"/>
    <property type="project" value="TreeGrafter"/>
</dbReference>
<dbReference type="EMBL" id="VIBQ01000012">
    <property type="protein sequence ID" value="KAB8342702.1"/>
    <property type="molecule type" value="Genomic_DNA"/>
</dbReference>
<dbReference type="PANTHER" id="PTHR43272:SF33">
    <property type="entry name" value="AMP-BINDING DOMAIN-CONTAINING PROTEIN-RELATED"/>
    <property type="match status" value="1"/>
</dbReference>
<evidence type="ECO:0000259" key="4">
    <source>
        <dbReference type="Pfam" id="PF00501"/>
    </source>
</evidence>
<dbReference type="SUPFAM" id="SSF56801">
    <property type="entry name" value="Acetyl-CoA synthetase-like"/>
    <property type="match status" value="1"/>
</dbReference>
<keyword evidence="6" id="KW-1185">Reference proteome</keyword>
<dbReference type="PANTHER" id="PTHR43272">
    <property type="entry name" value="LONG-CHAIN-FATTY-ACID--COA LIGASE"/>
    <property type="match status" value="1"/>
</dbReference>
<evidence type="ECO:0000313" key="5">
    <source>
        <dbReference type="EMBL" id="KAB8342702.1"/>
    </source>
</evidence>
<dbReference type="Gene3D" id="3.40.50.12780">
    <property type="entry name" value="N-terminal domain of ligase-like"/>
    <property type="match status" value="1"/>
</dbReference>
<feature type="domain" description="AMP-dependent synthetase/ligase" evidence="4">
    <location>
        <begin position="83"/>
        <end position="514"/>
    </location>
</feature>
<dbReference type="AlphaFoldDB" id="A0A5N6KS70"/>
<dbReference type="Proteomes" id="UP000327013">
    <property type="component" value="Unassembled WGS sequence"/>
</dbReference>
<accession>A0A5N6KS70</accession>
<protein>
    <recommendedName>
        <fullName evidence="4">AMP-dependent synthetase/ligase domain-containing protein</fullName>
    </recommendedName>
</protein>
<evidence type="ECO:0000313" key="6">
    <source>
        <dbReference type="Proteomes" id="UP000327013"/>
    </source>
</evidence>
<reference evidence="5 6" key="1">
    <citation type="submission" date="2019-06" db="EMBL/GenBank/DDBJ databases">
        <title>A chromosomal-level reference genome of Carpinus fangiana (Coryloideae, Betulaceae).</title>
        <authorList>
            <person name="Yang X."/>
            <person name="Wang Z."/>
            <person name="Zhang L."/>
            <person name="Hao G."/>
            <person name="Liu J."/>
            <person name="Yang Y."/>
        </authorList>
    </citation>
    <scope>NUCLEOTIDE SEQUENCE [LARGE SCALE GENOMIC DNA]</scope>
    <source>
        <strain evidence="5">Cfa_2016G</strain>
        <tissue evidence="5">Leaf</tissue>
    </source>
</reference>
<comment type="caution">
    <text evidence="5">The sequence shown here is derived from an EMBL/GenBank/DDBJ whole genome shotgun (WGS) entry which is preliminary data.</text>
</comment>
<dbReference type="OrthoDB" id="1700726at2759"/>
<keyword evidence="2" id="KW-0067">ATP-binding</keyword>
<dbReference type="GO" id="GO:0004467">
    <property type="term" value="F:long-chain fatty acid-CoA ligase activity"/>
    <property type="evidence" value="ECO:0007669"/>
    <property type="project" value="TreeGrafter"/>
</dbReference>
<dbReference type="InterPro" id="IPR042099">
    <property type="entry name" value="ANL_N_sf"/>
</dbReference>
<evidence type="ECO:0000256" key="1">
    <source>
        <dbReference type="ARBA" id="ARBA00022741"/>
    </source>
</evidence>
<dbReference type="GO" id="GO:0005524">
    <property type="term" value="F:ATP binding"/>
    <property type="evidence" value="ECO:0007669"/>
    <property type="project" value="UniProtKB-KW"/>
</dbReference>
<dbReference type="Pfam" id="PF00501">
    <property type="entry name" value="AMP-binding"/>
    <property type="match status" value="1"/>
</dbReference>
<organism evidence="5 6">
    <name type="scientific">Carpinus fangiana</name>
    <dbReference type="NCBI Taxonomy" id="176857"/>
    <lineage>
        <taxon>Eukaryota</taxon>
        <taxon>Viridiplantae</taxon>
        <taxon>Streptophyta</taxon>
        <taxon>Embryophyta</taxon>
        <taxon>Tracheophyta</taxon>
        <taxon>Spermatophyta</taxon>
        <taxon>Magnoliopsida</taxon>
        <taxon>eudicotyledons</taxon>
        <taxon>Gunneridae</taxon>
        <taxon>Pentapetalae</taxon>
        <taxon>rosids</taxon>
        <taxon>fabids</taxon>
        <taxon>Fagales</taxon>
        <taxon>Betulaceae</taxon>
        <taxon>Carpinus</taxon>
    </lineage>
</organism>
<dbReference type="InterPro" id="IPR020845">
    <property type="entry name" value="AMP-binding_CS"/>
</dbReference>
<gene>
    <name evidence="5" type="ORF">FH972_022302</name>
</gene>
<keyword evidence="1" id="KW-0547">Nucleotide-binding</keyword>
<evidence type="ECO:0000256" key="2">
    <source>
        <dbReference type="ARBA" id="ARBA00022840"/>
    </source>
</evidence>
<dbReference type="PROSITE" id="PS00455">
    <property type="entry name" value="AMP_BINDING"/>
    <property type="match status" value="1"/>
</dbReference>
<evidence type="ECO:0000256" key="3">
    <source>
        <dbReference type="SAM" id="MobiDB-lite"/>
    </source>
</evidence>
<dbReference type="InterPro" id="IPR000873">
    <property type="entry name" value="AMP-dep_synth/lig_dom"/>
</dbReference>
<feature type="region of interest" description="Disordered" evidence="3">
    <location>
        <begin position="17"/>
        <end position="38"/>
    </location>
</feature>
<dbReference type="GO" id="GO:0005783">
    <property type="term" value="C:endoplasmic reticulum"/>
    <property type="evidence" value="ECO:0007669"/>
    <property type="project" value="TreeGrafter"/>
</dbReference>
<sequence length="709" mass="77656">MGLIFEDKTPAVAAAEAYRPPPPLGSPQSVALPGTAKPGRSPVYRHWRFQDELLYSLDPNVKTSHEYFETTASLFPNNRCLGARPYDPVKKEFGKYQWESYGTVAQRRANIGKGLAELHAEAGVTGTQYGIGLWCQNRPEWQLTDLAAISQSLYTVSIYDTLGPDTTEYIVNHATLTCVVASLNHIPVLLKLKPRCPSLKIIVSLDPIDNGELPGLSKADLLNAMAGEIGVKIISFADVEKIGEKSSLALRPPQAEDIITINYTSGTTGAPKGVVLTHKNAVSATSASLIVAPQTKDNCAVSYLPLAHIYERVTEQTGLAAGTRIGFFHGNVLEIVDDMKLLKPTSFTSVPRLYNRFGSSIKAATTEAPGFRGTLSRHVVETKLANLNTDDISKATAKHWLWDRLWSKKVVSALGLERAQFMVSGSAPLDPSLHQFLRAVFGIHFIQGYGLTESFAVSLAGIEGDLSTGNCGAVSPGCEACIADVPDMEYLSTDKPYPRGELLLRGNTIFREYFRNEAETKKAITEDGWFHTGDIVTVDEVGRFKIIDRKKNVLKLAQGEYVSPERIENVYLANCPWLAAAYVHGDSTQASLVMIGAIMPELFAPFASKVLNKELGATDFEALKAAAAHPKVAAAALKELEKTGKKSKFNTYERVRNIRLMLEPFTIENELLTPTLKLKRPQTAKKYRSVLDDMYSESETKVGGMKAKL</sequence>
<name>A0A5N6KS70_9ROSI</name>
<proteinExistence type="predicted"/>